<keyword evidence="3" id="KW-0413">Isomerase</keyword>
<dbReference type="RefSeq" id="WP_066846042.1">
    <property type="nucleotide sequence ID" value="NZ_CP019602.1"/>
</dbReference>
<reference evidence="3 4" key="1">
    <citation type="submission" date="2017-01" db="EMBL/GenBank/DDBJ databases">
        <title>Complete genome sequence of esterase-producing bacterium Croceicoccus marinus E4A9.</title>
        <authorList>
            <person name="Wu Y.-H."/>
            <person name="Cheng H."/>
            <person name="Xu L."/>
            <person name="Huo Y.-Y."/>
            <person name="Wang C.-S."/>
            <person name="Xu X.-W."/>
        </authorList>
    </citation>
    <scope>NUCLEOTIDE SEQUENCE [LARGE SCALE GENOMIC DNA]</scope>
    <source>
        <strain evidence="3 4">E4A9</strain>
    </source>
</reference>
<dbReference type="PROSITE" id="PS51257">
    <property type="entry name" value="PROKAR_LIPOPROTEIN"/>
    <property type="match status" value="1"/>
</dbReference>
<dbReference type="STRING" id="450378.GCA_001661675_02091"/>
<organism evidence="3 4">
    <name type="scientific">Croceicoccus marinus</name>
    <dbReference type="NCBI Taxonomy" id="450378"/>
    <lineage>
        <taxon>Bacteria</taxon>
        <taxon>Pseudomonadati</taxon>
        <taxon>Pseudomonadota</taxon>
        <taxon>Alphaproteobacteria</taxon>
        <taxon>Sphingomonadales</taxon>
        <taxon>Erythrobacteraceae</taxon>
        <taxon>Croceicoccus</taxon>
    </lineage>
</organism>
<dbReference type="Proteomes" id="UP000195807">
    <property type="component" value="Chromosome"/>
</dbReference>
<accession>A0A1Z1FCU5</accession>
<keyword evidence="4" id="KW-1185">Reference proteome</keyword>
<feature type="domain" description="Thioredoxin-like fold" evidence="2">
    <location>
        <begin position="60"/>
        <end position="244"/>
    </location>
</feature>
<dbReference type="OrthoDB" id="8478320at2"/>
<evidence type="ECO:0000313" key="3">
    <source>
        <dbReference type="EMBL" id="ARU16517.1"/>
    </source>
</evidence>
<dbReference type="Gene3D" id="1.10.40.110">
    <property type="match status" value="1"/>
</dbReference>
<dbReference type="EMBL" id="CP019602">
    <property type="protein sequence ID" value="ARU16517.1"/>
    <property type="molecule type" value="Genomic_DNA"/>
</dbReference>
<dbReference type="InterPro" id="IPR036249">
    <property type="entry name" value="Thioredoxin-like_sf"/>
</dbReference>
<gene>
    <name evidence="3" type="ORF">A9D14_10375</name>
</gene>
<dbReference type="InterPro" id="IPR012336">
    <property type="entry name" value="Thioredoxin-like_fold"/>
</dbReference>
<dbReference type="Pfam" id="PF13462">
    <property type="entry name" value="Thioredoxin_4"/>
    <property type="match status" value="1"/>
</dbReference>
<protein>
    <submittedName>
        <fullName evidence="3">Protein-disulfide isomerase</fullName>
    </submittedName>
</protein>
<dbReference type="SUPFAM" id="SSF52833">
    <property type="entry name" value="Thioredoxin-like"/>
    <property type="match status" value="1"/>
</dbReference>
<feature type="chain" id="PRO_5011757400" evidence="1">
    <location>
        <begin position="23"/>
        <end position="249"/>
    </location>
</feature>
<keyword evidence="1" id="KW-0732">Signal</keyword>
<sequence>MIKARFSRPLLALALAPLATLAACNSAEEPAEGAVESEPVEAVAAPEGQSWSQMVTQTEQGGYLMGNPDAPIKLVEYGALSCSHCADFAETAGPELRSDYIDSGRVSFETRFVVLNAMDVPAGLLVQCSAPEATVALADQFWASQASFFENAQQAGEGAFQQASSLPPEQRLVAMAELFGMIDFFASRGISRDQALACLTDLDAAQEFVDTSNSYEVTSTPTLEINGTRLTSAPSWEELEPALQRAGAR</sequence>
<dbReference type="KEGG" id="cman:A9D14_10375"/>
<evidence type="ECO:0000313" key="4">
    <source>
        <dbReference type="Proteomes" id="UP000195807"/>
    </source>
</evidence>
<dbReference type="GO" id="GO:0016853">
    <property type="term" value="F:isomerase activity"/>
    <property type="evidence" value="ECO:0007669"/>
    <property type="project" value="UniProtKB-KW"/>
</dbReference>
<dbReference type="AlphaFoldDB" id="A0A1Z1FCU5"/>
<feature type="signal peptide" evidence="1">
    <location>
        <begin position="1"/>
        <end position="22"/>
    </location>
</feature>
<proteinExistence type="predicted"/>
<evidence type="ECO:0000256" key="1">
    <source>
        <dbReference type="SAM" id="SignalP"/>
    </source>
</evidence>
<dbReference type="Gene3D" id="3.40.30.10">
    <property type="entry name" value="Glutaredoxin"/>
    <property type="match status" value="1"/>
</dbReference>
<name>A0A1Z1FCU5_9SPHN</name>
<evidence type="ECO:0000259" key="2">
    <source>
        <dbReference type="Pfam" id="PF13462"/>
    </source>
</evidence>